<name>A0A7N4P2K7_SARHA</name>
<dbReference type="GO" id="GO:0006508">
    <property type="term" value="P:proteolysis"/>
    <property type="evidence" value="ECO:0007669"/>
    <property type="project" value="UniProtKB-KW"/>
</dbReference>
<dbReference type="GO" id="GO:0043418">
    <property type="term" value="P:homocysteine catabolic process"/>
    <property type="evidence" value="ECO:0007669"/>
    <property type="project" value="TreeGrafter"/>
</dbReference>
<dbReference type="Pfam" id="PF03051">
    <property type="entry name" value="Peptidase_C1_2"/>
    <property type="match status" value="1"/>
</dbReference>
<reference evidence="11" key="3">
    <citation type="submission" date="2025-09" db="UniProtKB">
        <authorList>
            <consortium name="Ensembl"/>
        </authorList>
    </citation>
    <scope>IDENTIFICATION</scope>
</reference>
<dbReference type="PANTHER" id="PTHR10363:SF2">
    <property type="entry name" value="BLEOMYCIN HYDROLASE"/>
    <property type="match status" value="1"/>
</dbReference>
<evidence type="ECO:0000256" key="2">
    <source>
        <dbReference type="ARBA" id="ARBA00004496"/>
    </source>
</evidence>
<dbReference type="InParanoid" id="A0A7N4P2K7"/>
<dbReference type="Ensembl" id="ENSSHAT00000051715.1">
    <property type="protein sequence ID" value="ENSSHAP00000032038.1"/>
    <property type="gene ID" value="ENSSHAG00000005130.2"/>
</dbReference>
<accession>A0A7N4P2K7</accession>
<dbReference type="InterPro" id="IPR038765">
    <property type="entry name" value="Papain-like_cys_pep_sf"/>
</dbReference>
<comment type="catalytic activity">
    <reaction evidence="1">
        <text>Inactivates bleomycin B2 (a cytotoxic glycometallopeptide) by hydrolysis of a carboxyamide bond of beta-aminoalanine, but also shows general aminopeptidase activity. The specificity varies somewhat with source, but amino acid arylamides of Met, Leu and Ala are preferred.</text>
        <dbReference type="EC" id="3.4.22.40"/>
    </reaction>
</comment>
<dbReference type="EC" id="3.4.22.40" evidence="3"/>
<dbReference type="GO" id="GO:0042802">
    <property type="term" value="F:identical protein binding"/>
    <property type="evidence" value="ECO:0007669"/>
    <property type="project" value="Ensembl"/>
</dbReference>
<keyword evidence="7" id="KW-0378">Hydrolase</keyword>
<dbReference type="Gene3D" id="3.90.70.10">
    <property type="entry name" value="Cysteine proteinases"/>
    <property type="match status" value="1"/>
</dbReference>
<dbReference type="AlphaFoldDB" id="A0A7N4P2K7"/>
<comment type="subunit">
    <text evidence="9">Homohexamer. Interacts with NUDT12 (via ANK repeats).</text>
</comment>
<evidence type="ECO:0000256" key="9">
    <source>
        <dbReference type="ARBA" id="ARBA00063847"/>
    </source>
</evidence>
<protein>
    <recommendedName>
        <fullName evidence="4">Bleomycin hydrolase</fullName>
        <ecNumber evidence="3">3.4.22.40</ecNumber>
    </recommendedName>
</protein>
<feature type="compositionally biased region" description="Low complexity" evidence="10">
    <location>
        <begin position="46"/>
        <end position="56"/>
    </location>
</feature>
<evidence type="ECO:0000256" key="4">
    <source>
        <dbReference type="ARBA" id="ARBA00022227"/>
    </source>
</evidence>
<evidence type="ECO:0000256" key="10">
    <source>
        <dbReference type="SAM" id="MobiDB-lite"/>
    </source>
</evidence>
<keyword evidence="6" id="KW-0645">Protease</keyword>
<dbReference type="SUPFAM" id="SSF54001">
    <property type="entry name" value="Cysteine proteinases"/>
    <property type="match status" value="1"/>
</dbReference>
<feature type="compositionally biased region" description="Basic and acidic residues" evidence="10">
    <location>
        <begin position="1"/>
        <end position="11"/>
    </location>
</feature>
<evidence type="ECO:0000256" key="1">
    <source>
        <dbReference type="ARBA" id="ARBA00000423"/>
    </source>
</evidence>
<sequence>MGDAVGAKREVGVGVKGGVGGGGALEAPPPPASPSSRSRPAPPPGGASSPDGADSATRGARFVPRRTPFIPPGLAGPRPGPDPHSARSSPAPPPTLFRTPNSSRYEAARAAVAMNDAMCDRAVGLNPKKVAAVIQKLNSDPLFSLAQNVGSTHDLLDVCLRRSTVQDTQHVFQHAVPQEGKPVTNQKNSGRCWIFSCLNVMRLPFMKKLNIEEFEFSQSYLFFWDKVERCYFFLNAFVETAEEPEDGRLVQYLLTNPANDGGQWDMLVNIVEKYGVVPKKCFPESHTTEASRRMNDILNHKMREYCIRLRNLVKSGATEEDICFTQDTMMEEVFRVVSICLGTPPDKFTWEYRDKDKTYHKIGPISPLEFYREHVKPFFNMQDKICLVNDPRSQHKYNKLYTVEYLSNMVGGRKTLYNNQPIDFLKKMVATSIKEGEAVWFGCDVGKHFNGKLGISDMHIYDHELVFGVSLKNMNKAERLTFGESLMTHAMTFTAVTEDVHEGAYEKWRVENSWGEDHGHKGYLCMTDQWFSEYVYEVVVDKKHVPEDVLAVLKQEPIVLPAWDPMGALAK</sequence>
<feature type="region of interest" description="Disordered" evidence="10">
    <location>
        <begin position="1"/>
        <end position="101"/>
    </location>
</feature>
<reference evidence="11 12" key="1">
    <citation type="journal article" date="2011" name="Proc. Natl. Acad. Sci. U.S.A.">
        <title>Genetic diversity and population structure of the endangered marsupial Sarcophilus harrisii (Tasmanian devil).</title>
        <authorList>
            <person name="Miller W."/>
            <person name="Hayes V.M."/>
            <person name="Ratan A."/>
            <person name="Petersen D.C."/>
            <person name="Wittekindt N.E."/>
            <person name="Miller J."/>
            <person name="Walenz B."/>
            <person name="Knight J."/>
            <person name="Qi J."/>
            <person name="Zhao F."/>
            <person name="Wang Q."/>
            <person name="Bedoya-Reina O.C."/>
            <person name="Katiyar N."/>
            <person name="Tomsho L.P."/>
            <person name="Kasson L.M."/>
            <person name="Hardie R.A."/>
            <person name="Woodbridge P."/>
            <person name="Tindall E.A."/>
            <person name="Bertelsen M.F."/>
            <person name="Dixon D."/>
            <person name="Pyecroft S."/>
            <person name="Helgen K.M."/>
            <person name="Lesk A.M."/>
            <person name="Pringle T.H."/>
            <person name="Patterson N."/>
            <person name="Zhang Y."/>
            <person name="Kreiss A."/>
            <person name="Woods G.M."/>
            <person name="Jones M.E."/>
            <person name="Schuster S.C."/>
        </authorList>
    </citation>
    <scope>NUCLEOTIDE SEQUENCE [LARGE SCALE GENOMIC DNA]</scope>
</reference>
<evidence type="ECO:0000313" key="11">
    <source>
        <dbReference type="Ensembl" id="ENSSHAP00000032038.1"/>
    </source>
</evidence>
<evidence type="ECO:0000313" key="12">
    <source>
        <dbReference type="Proteomes" id="UP000007648"/>
    </source>
</evidence>
<evidence type="ECO:0000256" key="6">
    <source>
        <dbReference type="ARBA" id="ARBA00022670"/>
    </source>
</evidence>
<evidence type="ECO:0000256" key="8">
    <source>
        <dbReference type="ARBA" id="ARBA00022807"/>
    </source>
</evidence>
<organism evidence="11 12">
    <name type="scientific">Sarcophilus harrisii</name>
    <name type="common">Tasmanian devil</name>
    <name type="synonym">Sarcophilus laniarius</name>
    <dbReference type="NCBI Taxonomy" id="9305"/>
    <lineage>
        <taxon>Eukaryota</taxon>
        <taxon>Metazoa</taxon>
        <taxon>Chordata</taxon>
        <taxon>Craniata</taxon>
        <taxon>Vertebrata</taxon>
        <taxon>Euteleostomi</taxon>
        <taxon>Mammalia</taxon>
        <taxon>Metatheria</taxon>
        <taxon>Dasyuromorphia</taxon>
        <taxon>Dasyuridae</taxon>
        <taxon>Sarcophilus</taxon>
    </lineage>
</organism>
<keyword evidence="5" id="KW-0963">Cytoplasm</keyword>
<gene>
    <name evidence="11" type="primary">BLMH</name>
</gene>
<dbReference type="GO" id="GO:0004197">
    <property type="term" value="F:cysteine-type endopeptidase activity"/>
    <property type="evidence" value="ECO:0007669"/>
    <property type="project" value="UniProtKB-EC"/>
</dbReference>
<comment type="subcellular location">
    <subcellularLocation>
        <location evidence="2">Cytoplasm</location>
    </subcellularLocation>
</comment>
<dbReference type="GO" id="GO:0005737">
    <property type="term" value="C:cytoplasm"/>
    <property type="evidence" value="ECO:0007669"/>
    <property type="project" value="UniProtKB-SubCell"/>
</dbReference>
<dbReference type="FunFam" id="3.90.70.10:FF:000021">
    <property type="entry name" value="Bleomycin hydrolase"/>
    <property type="match status" value="1"/>
</dbReference>
<dbReference type="InterPro" id="IPR004134">
    <property type="entry name" value="Peptidase_C1B"/>
</dbReference>
<reference evidence="11" key="2">
    <citation type="submission" date="2025-08" db="UniProtKB">
        <authorList>
            <consortium name="Ensembl"/>
        </authorList>
    </citation>
    <scope>IDENTIFICATION</scope>
</reference>
<dbReference type="CDD" id="cd00585">
    <property type="entry name" value="Peptidase_C1B"/>
    <property type="match status" value="1"/>
</dbReference>
<dbReference type="GeneTree" id="ENSGT00390000001735"/>
<keyword evidence="12" id="KW-1185">Reference proteome</keyword>
<dbReference type="PANTHER" id="PTHR10363">
    <property type="entry name" value="BLEOMYCIN HYDROLASE"/>
    <property type="match status" value="1"/>
</dbReference>
<keyword evidence="8" id="KW-0788">Thiol protease</keyword>
<dbReference type="GO" id="GO:0009410">
    <property type="term" value="P:response to xenobiotic stimulus"/>
    <property type="evidence" value="ECO:0007669"/>
    <property type="project" value="Ensembl"/>
</dbReference>
<evidence type="ECO:0000256" key="5">
    <source>
        <dbReference type="ARBA" id="ARBA00022490"/>
    </source>
</evidence>
<evidence type="ECO:0000256" key="3">
    <source>
        <dbReference type="ARBA" id="ARBA00012465"/>
    </source>
</evidence>
<dbReference type="PROSITE" id="PS00139">
    <property type="entry name" value="THIOL_PROTEASE_CYS"/>
    <property type="match status" value="1"/>
</dbReference>
<dbReference type="FunCoup" id="A0A7N4P2K7">
    <property type="interactions" value="2947"/>
</dbReference>
<proteinExistence type="predicted"/>
<dbReference type="GO" id="GO:0070005">
    <property type="term" value="F:cysteine-type aminopeptidase activity"/>
    <property type="evidence" value="ECO:0007669"/>
    <property type="project" value="InterPro"/>
</dbReference>
<dbReference type="InterPro" id="IPR000169">
    <property type="entry name" value="Pept_cys_AS"/>
</dbReference>
<dbReference type="GO" id="GO:0009636">
    <property type="term" value="P:response to toxic substance"/>
    <property type="evidence" value="ECO:0007669"/>
    <property type="project" value="Ensembl"/>
</dbReference>
<feature type="compositionally biased region" description="Gly residues" evidence="10">
    <location>
        <begin position="14"/>
        <end position="24"/>
    </location>
</feature>
<evidence type="ECO:0000256" key="7">
    <source>
        <dbReference type="ARBA" id="ARBA00022801"/>
    </source>
</evidence>
<dbReference type="Proteomes" id="UP000007648">
    <property type="component" value="Unassembled WGS sequence"/>
</dbReference>